<dbReference type="GO" id="GO:0005667">
    <property type="term" value="C:transcription regulator complex"/>
    <property type="evidence" value="ECO:0007669"/>
    <property type="project" value="TreeGrafter"/>
</dbReference>
<reference evidence="4" key="1">
    <citation type="submission" date="2021-05" db="EMBL/GenBank/DDBJ databases">
        <authorList>
            <person name="Alioto T."/>
            <person name="Alioto T."/>
            <person name="Gomez Garrido J."/>
        </authorList>
    </citation>
    <scope>NUCLEOTIDE SEQUENCE</scope>
</reference>
<dbReference type="AlphaFoldDB" id="A0A8D8ASI5"/>
<dbReference type="PANTHER" id="PTHR12243:SF67">
    <property type="entry name" value="COREPRESSOR OF PANGOLIN, ISOFORM A-RELATED"/>
    <property type="match status" value="1"/>
</dbReference>
<evidence type="ECO:0000259" key="3">
    <source>
        <dbReference type="PROSITE" id="PS51031"/>
    </source>
</evidence>
<dbReference type="InterPro" id="IPR039353">
    <property type="entry name" value="TF_Adf1"/>
</dbReference>
<dbReference type="GO" id="GO:0006357">
    <property type="term" value="P:regulation of transcription by RNA polymerase II"/>
    <property type="evidence" value="ECO:0007669"/>
    <property type="project" value="TreeGrafter"/>
</dbReference>
<dbReference type="InterPro" id="IPR004210">
    <property type="entry name" value="BESS_motif"/>
</dbReference>
<dbReference type="SMART" id="SM00595">
    <property type="entry name" value="MADF"/>
    <property type="match status" value="1"/>
</dbReference>
<dbReference type="GO" id="GO:0005634">
    <property type="term" value="C:nucleus"/>
    <property type="evidence" value="ECO:0007669"/>
    <property type="project" value="UniProtKB-SubCell"/>
</dbReference>
<accession>A0A8D8ASI5</accession>
<dbReference type="EMBL" id="HBUE01046402">
    <property type="protein sequence ID" value="CAG6462819.1"/>
    <property type="molecule type" value="Transcribed_RNA"/>
</dbReference>
<evidence type="ECO:0000313" key="4">
    <source>
        <dbReference type="EMBL" id="CAG6462819.1"/>
    </source>
</evidence>
<dbReference type="GO" id="GO:0003677">
    <property type="term" value="F:DNA binding"/>
    <property type="evidence" value="ECO:0007669"/>
    <property type="project" value="InterPro"/>
</dbReference>
<feature type="domain" description="MADF" evidence="2">
    <location>
        <begin position="19"/>
        <end position="104"/>
    </location>
</feature>
<comment type="subcellular location">
    <subcellularLocation>
        <location evidence="1">Nucleus</location>
    </subcellularLocation>
</comment>
<organism evidence="4">
    <name type="scientific">Culex pipiens</name>
    <name type="common">House mosquito</name>
    <dbReference type="NCBI Taxonomy" id="7175"/>
    <lineage>
        <taxon>Eukaryota</taxon>
        <taxon>Metazoa</taxon>
        <taxon>Ecdysozoa</taxon>
        <taxon>Arthropoda</taxon>
        <taxon>Hexapoda</taxon>
        <taxon>Insecta</taxon>
        <taxon>Pterygota</taxon>
        <taxon>Neoptera</taxon>
        <taxon>Endopterygota</taxon>
        <taxon>Diptera</taxon>
        <taxon>Nematocera</taxon>
        <taxon>Culicoidea</taxon>
        <taxon>Culicidae</taxon>
        <taxon>Culicinae</taxon>
        <taxon>Culicini</taxon>
        <taxon>Culex</taxon>
        <taxon>Culex</taxon>
    </lineage>
</organism>
<evidence type="ECO:0000256" key="1">
    <source>
        <dbReference type="PROSITE-ProRule" id="PRU00371"/>
    </source>
</evidence>
<dbReference type="PROSITE" id="PS51031">
    <property type="entry name" value="BESS"/>
    <property type="match status" value="1"/>
</dbReference>
<evidence type="ECO:0000259" key="2">
    <source>
        <dbReference type="PROSITE" id="PS51029"/>
    </source>
</evidence>
<dbReference type="PROSITE" id="PS51029">
    <property type="entry name" value="MADF"/>
    <property type="match status" value="1"/>
</dbReference>
<keyword evidence="1" id="KW-0539">Nucleus</keyword>
<name>A0A8D8ASI5_CULPI</name>
<protein>
    <submittedName>
        <fullName evidence="4">(northern house mosquito) hypothetical protein</fullName>
    </submittedName>
</protein>
<sequence>MDAQIKRARYLSSKEFSVLFAQTVHIFPSIWNRSLQENRSLIVVNVAWEKIASILGNGLTAKQCQQKWRTMRNNYTAQLRKAARTGTDLVFLNGAMDFVRPYTISGLGYPAGNGNDSSSDCEVVEEEEESVVSSDVNKLVELPNDEPEVTTTTTNGDGKDPLGNDYNDAPAACQHIQIDSSDGDALFLLSVLPEMEAMNEEQKRAFKNTVQALVKQFLD</sequence>
<dbReference type="PANTHER" id="PTHR12243">
    <property type="entry name" value="MADF DOMAIN TRANSCRIPTION FACTOR"/>
    <property type="match status" value="1"/>
</dbReference>
<dbReference type="InterPro" id="IPR006578">
    <property type="entry name" value="MADF-dom"/>
</dbReference>
<proteinExistence type="predicted"/>
<feature type="domain" description="BESS" evidence="3">
    <location>
        <begin position="181"/>
        <end position="219"/>
    </location>
</feature>
<dbReference type="Pfam" id="PF10545">
    <property type="entry name" value="MADF_DNA_bdg"/>
    <property type="match status" value="1"/>
</dbReference>
<dbReference type="Pfam" id="PF02944">
    <property type="entry name" value="BESS"/>
    <property type="match status" value="1"/>
</dbReference>